<dbReference type="InterPro" id="IPR001128">
    <property type="entry name" value="Cyt_P450"/>
</dbReference>
<dbReference type="SUPFAM" id="SSF48264">
    <property type="entry name" value="Cytochrome P450"/>
    <property type="match status" value="1"/>
</dbReference>
<accession>A0A9P7ZUZ0</accession>
<evidence type="ECO:0008006" key="3">
    <source>
        <dbReference type="Google" id="ProtNLM"/>
    </source>
</evidence>
<dbReference type="Pfam" id="PF00067">
    <property type="entry name" value="p450"/>
    <property type="match status" value="1"/>
</dbReference>
<comment type="caution">
    <text evidence="1">The sequence shown here is derived from an EMBL/GenBank/DDBJ whole genome shotgun (WGS) entry which is preliminary data.</text>
</comment>
<dbReference type="GO" id="GO:0004497">
    <property type="term" value="F:monooxygenase activity"/>
    <property type="evidence" value="ECO:0007669"/>
    <property type="project" value="InterPro"/>
</dbReference>
<dbReference type="AlphaFoldDB" id="A0A9P7ZUZ0"/>
<dbReference type="GO" id="GO:0005506">
    <property type="term" value="F:iron ion binding"/>
    <property type="evidence" value="ECO:0007669"/>
    <property type="project" value="InterPro"/>
</dbReference>
<dbReference type="Proteomes" id="UP000887229">
    <property type="component" value="Unassembled WGS sequence"/>
</dbReference>
<dbReference type="Gene3D" id="1.10.630.10">
    <property type="entry name" value="Cytochrome P450"/>
    <property type="match status" value="1"/>
</dbReference>
<dbReference type="OrthoDB" id="1470350at2759"/>
<dbReference type="InterPro" id="IPR036396">
    <property type="entry name" value="Cyt_P450_sf"/>
</dbReference>
<protein>
    <recommendedName>
        <fullName evidence="3">Cytochrome P450</fullName>
    </recommendedName>
</protein>
<name>A0A9P7ZUZ0_9HYPO</name>
<evidence type="ECO:0000313" key="2">
    <source>
        <dbReference type="Proteomes" id="UP000887229"/>
    </source>
</evidence>
<reference evidence="1" key="1">
    <citation type="journal article" date="2021" name="IMA Fungus">
        <title>Genomic characterization of three marine fungi, including Emericellopsis atlantica sp. nov. with signatures of a generalist lifestyle and marine biomass degradation.</title>
        <authorList>
            <person name="Hagestad O.C."/>
            <person name="Hou L."/>
            <person name="Andersen J.H."/>
            <person name="Hansen E.H."/>
            <person name="Altermark B."/>
            <person name="Li C."/>
            <person name="Kuhnert E."/>
            <person name="Cox R.J."/>
            <person name="Crous P.W."/>
            <person name="Spatafora J.W."/>
            <person name="Lail K."/>
            <person name="Amirebrahimi M."/>
            <person name="Lipzen A."/>
            <person name="Pangilinan J."/>
            <person name="Andreopoulos W."/>
            <person name="Hayes R.D."/>
            <person name="Ng V."/>
            <person name="Grigoriev I.V."/>
            <person name="Jackson S.A."/>
            <person name="Sutton T.D.S."/>
            <person name="Dobson A.D.W."/>
            <person name="Rama T."/>
        </authorList>
    </citation>
    <scope>NUCLEOTIDE SEQUENCE</scope>
    <source>
        <strain evidence="1">TS7</strain>
    </source>
</reference>
<gene>
    <name evidence="1" type="ORF">F5Z01DRAFT_320515</name>
</gene>
<evidence type="ECO:0000313" key="1">
    <source>
        <dbReference type="EMBL" id="KAG9258138.1"/>
    </source>
</evidence>
<dbReference type="GO" id="GO:0020037">
    <property type="term" value="F:heme binding"/>
    <property type="evidence" value="ECO:0007669"/>
    <property type="project" value="InterPro"/>
</dbReference>
<dbReference type="GeneID" id="70289925"/>
<sequence length="70" mass="7941">MQAAVDTQFGGGKYSCLGKPIAMMELHKMVFKLLRHFDVALMDSQRFIKVRSGVFMSASNFWVKLDKRAA</sequence>
<keyword evidence="2" id="KW-1185">Reference proteome</keyword>
<dbReference type="EMBL" id="MU251244">
    <property type="protein sequence ID" value="KAG9258138.1"/>
    <property type="molecule type" value="Genomic_DNA"/>
</dbReference>
<organism evidence="1 2">
    <name type="scientific">Emericellopsis atlantica</name>
    <dbReference type="NCBI Taxonomy" id="2614577"/>
    <lineage>
        <taxon>Eukaryota</taxon>
        <taxon>Fungi</taxon>
        <taxon>Dikarya</taxon>
        <taxon>Ascomycota</taxon>
        <taxon>Pezizomycotina</taxon>
        <taxon>Sordariomycetes</taxon>
        <taxon>Hypocreomycetidae</taxon>
        <taxon>Hypocreales</taxon>
        <taxon>Bionectriaceae</taxon>
        <taxon>Emericellopsis</taxon>
    </lineage>
</organism>
<dbReference type="RefSeq" id="XP_046122062.1">
    <property type="nucleotide sequence ID" value="XM_046259022.1"/>
</dbReference>
<proteinExistence type="predicted"/>
<dbReference type="GO" id="GO:0016705">
    <property type="term" value="F:oxidoreductase activity, acting on paired donors, with incorporation or reduction of molecular oxygen"/>
    <property type="evidence" value="ECO:0007669"/>
    <property type="project" value="InterPro"/>
</dbReference>